<reference evidence="1 2" key="3">
    <citation type="submission" date="2019-11" db="EMBL/GenBank/DDBJ databases">
        <title>A de novo genome assembly of a pear dwarfing rootstock.</title>
        <authorList>
            <person name="Wang F."/>
            <person name="Wang J."/>
            <person name="Li S."/>
            <person name="Zhang Y."/>
            <person name="Fang M."/>
            <person name="Ma L."/>
            <person name="Zhao Y."/>
            <person name="Jiang S."/>
        </authorList>
    </citation>
    <scope>NUCLEOTIDE SEQUENCE [LARGE SCALE GENOMIC DNA]</scope>
    <source>
        <strain evidence="1">S2</strain>
        <tissue evidence="1">Leaf</tissue>
    </source>
</reference>
<gene>
    <name evidence="1" type="ORF">D8674_026078</name>
</gene>
<reference evidence="1 2" key="1">
    <citation type="submission" date="2019-09" db="EMBL/GenBank/DDBJ databases">
        <authorList>
            <person name="Ou C."/>
        </authorList>
    </citation>
    <scope>NUCLEOTIDE SEQUENCE [LARGE SCALE GENOMIC DNA]</scope>
    <source>
        <strain evidence="1">S2</strain>
        <tissue evidence="1">Leaf</tissue>
    </source>
</reference>
<sequence>MGEGSSCYNWVLSCAVNHFYGGYPIYFSSFRPLEGEATGQLNSSSKNFKWVRSTQDKVHSVSEDASLSIIPVQTEPSFKDKLLGIEKTMDSYPNLGTEDDLFNIGDGEFEVTNTEMSLDINFAAKVKE</sequence>
<organism evidence="1 2">
    <name type="scientific">Pyrus ussuriensis x Pyrus communis</name>
    <dbReference type="NCBI Taxonomy" id="2448454"/>
    <lineage>
        <taxon>Eukaryota</taxon>
        <taxon>Viridiplantae</taxon>
        <taxon>Streptophyta</taxon>
        <taxon>Embryophyta</taxon>
        <taxon>Tracheophyta</taxon>
        <taxon>Spermatophyta</taxon>
        <taxon>Magnoliopsida</taxon>
        <taxon>eudicotyledons</taxon>
        <taxon>Gunneridae</taxon>
        <taxon>Pentapetalae</taxon>
        <taxon>rosids</taxon>
        <taxon>fabids</taxon>
        <taxon>Rosales</taxon>
        <taxon>Rosaceae</taxon>
        <taxon>Amygdaloideae</taxon>
        <taxon>Maleae</taxon>
        <taxon>Pyrus</taxon>
    </lineage>
</organism>
<dbReference type="Proteomes" id="UP000327157">
    <property type="component" value="Chromosome 5"/>
</dbReference>
<evidence type="ECO:0000313" key="1">
    <source>
        <dbReference type="EMBL" id="KAB2635544.1"/>
    </source>
</evidence>
<protein>
    <submittedName>
        <fullName evidence="1">Uncharacterized protein</fullName>
    </submittedName>
</protein>
<evidence type="ECO:0000313" key="2">
    <source>
        <dbReference type="Proteomes" id="UP000327157"/>
    </source>
</evidence>
<proteinExistence type="predicted"/>
<keyword evidence="2" id="KW-1185">Reference proteome</keyword>
<name>A0A5N5IK99_9ROSA</name>
<dbReference type="EMBL" id="SMOL01000004">
    <property type="protein sequence ID" value="KAB2635544.1"/>
    <property type="molecule type" value="Genomic_DNA"/>
</dbReference>
<reference evidence="2" key="2">
    <citation type="submission" date="2019-10" db="EMBL/GenBank/DDBJ databases">
        <title>A de novo genome assembly of a pear dwarfing rootstock.</title>
        <authorList>
            <person name="Wang F."/>
            <person name="Wang J."/>
            <person name="Li S."/>
            <person name="Zhang Y."/>
            <person name="Fang M."/>
            <person name="Ma L."/>
            <person name="Zhao Y."/>
            <person name="Jiang S."/>
        </authorList>
    </citation>
    <scope>NUCLEOTIDE SEQUENCE [LARGE SCALE GENOMIC DNA]</scope>
</reference>
<accession>A0A5N5IK99</accession>
<dbReference type="AlphaFoldDB" id="A0A5N5IK99"/>
<comment type="caution">
    <text evidence="1">The sequence shown here is derived from an EMBL/GenBank/DDBJ whole genome shotgun (WGS) entry which is preliminary data.</text>
</comment>